<organism evidence="1 2">
    <name type="scientific">Brachionus plicatilis</name>
    <name type="common">Marine rotifer</name>
    <name type="synonym">Brachionus muelleri</name>
    <dbReference type="NCBI Taxonomy" id="10195"/>
    <lineage>
        <taxon>Eukaryota</taxon>
        <taxon>Metazoa</taxon>
        <taxon>Spiralia</taxon>
        <taxon>Gnathifera</taxon>
        <taxon>Rotifera</taxon>
        <taxon>Eurotatoria</taxon>
        <taxon>Monogononta</taxon>
        <taxon>Pseudotrocha</taxon>
        <taxon>Ploima</taxon>
        <taxon>Brachionidae</taxon>
        <taxon>Brachionus</taxon>
    </lineage>
</organism>
<protein>
    <submittedName>
        <fullName evidence="1">Uncharacterized protein</fullName>
    </submittedName>
</protein>
<reference evidence="1 2" key="1">
    <citation type="journal article" date="2018" name="Sci. Rep.">
        <title>Genomic signatures of local adaptation to the degree of environmental predictability in rotifers.</title>
        <authorList>
            <person name="Franch-Gras L."/>
            <person name="Hahn C."/>
            <person name="Garcia-Roger E.M."/>
            <person name="Carmona M.J."/>
            <person name="Serra M."/>
            <person name="Gomez A."/>
        </authorList>
    </citation>
    <scope>NUCLEOTIDE SEQUENCE [LARGE SCALE GENOMIC DNA]</scope>
    <source>
        <strain evidence="1">HYR1</strain>
    </source>
</reference>
<gene>
    <name evidence="1" type="ORF">BpHYR1_001041</name>
</gene>
<proteinExistence type="predicted"/>
<comment type="caution">
    <text evidence="1">The sequence shown here is derived from an EMBL/GenBank/DDBJ whole genome shotgun (WGS) entry which is preliminary data.</text>
</comment>
<evidence type="ECO:0000313" key="2">
    <source>
        <dbReference type="Proteomes" id="UP000276133"/>
    </source>
</evidence>
<name>A0A3M7QCQ8_BRAPC</name>
<accession>A0A3M7QCQ8</accession>
<evidence type="ECO:0000313" key="1">
    <source>
        <dbReference type="EMBL" id="RNA09170.1"/>
    </source>
</evidence>
<dbReference type="Proteomes" id="UP000276133">
    <property type="component" value="Unassembled WGS sequence"/>
</dbReference>
<dbReference type="AlphaFoldDB" id="A0A3M7QCQ8"/>
<dbReference type="EMBL" id="REGN01006528">
    <property type="protein sequence ID" value="RNA09170.1"/>
    <property type="molecule type" value="Genomic_DNA"/>
</dbReference>
<keyword evidence="2" id="KW-1185">Reference proteome</keyword>
<sequence length="126" mass="14969">MQFILACDSLIFFVDKAYEINCILKYNHRKLKIFEKPTKHSNVKESIELSLDICINIHCAFCSGDKNDKINNQRTAISLEKRIQILNCLDQCKFSDIRNFFLCKFLYRSYHQTTININYKRITFIS</sequence>